<sequence length="560" mass="63829">MKQLKKGFPFPVPLAQGLCGEDGGEVYLNPKLFTVDITLFRRLVQITSSQVPRIELVEELLEAVERYQRERFLQGWDFTWCEHYRDEVHQGRDRMLMYLLSPCRTFLSEATTLRLQEALYQSKPVLRRLRLLVEEQMQQGRYREALMSLYLYRENHEKEEAAEIEALEAEVRRRDPEVGNVLLVQNALQYVEKQARAPQVHLLRPEHLREIIENLTRIAEQALGATLAPAGIKDRSALDALCEKVRTIQDALTQCQAVSECLPLGMRLARTLVALWSIQGNWVAARTLMGELIEVPFHYPPSLERVLVLDGLGILACQMRDFREARDLFYRALGTAAEISDPTERLRAEARLRTSLAFLYQHQPETDLDQAEFHLAQAQSILTTLEDKSAVLWGLHGLGKLYKARGESGRARETLRKCISQCALSEVEPRAAGYSYQILAEIEAEEGDYNSALDFLHKEMRLFQKLEDKGGIAATLDGYINHALAIESWEQAATLLGACNAWRKHIGVPGWETRDTFVNQSQHRLRQTLLPESLETALARFGQMPESIDEAVTFALGECQ</sequence>
<dbReference type="Gene3D" id="1.25.40.10">
    <property type="entry name" value="Tetratricopeptide repeat domain"/>
    <property type="match status" value="1"/>
</dbReference>
<dbReference type="Proteomes" id="UP000520814">
    <property type="component" value="Unassembled WGS sequence"/>
</dbReference>
<proteinExistence type="predicted"/>
<evidence type="ECO:0000313" key="1">
    <source>
        <dbReference type="EMBL" id="MBB6053868.1"/>
    </source>
</evidence>
<protein>
    <submittedName>
        <fullName evidence="1">Tetratricopeptide (TPR) repeat protein</fullName>
    </submittedName>
</protein>
<keyword evidence="2" id="KW-1185">Reference proteome</keyword>
<dbReference type="InterPro" id="IPR011990">
    <property type="entry name" value="TPR-like_helical_dom_sf"/>
</dbReference>
<dbReference type="AlphaFoldDB" id="A0A7W9W9I2"/>
<evidence type="ECO:0000313" key="2">
    <source>
        <dbReference type="Proteomes" id="UP000520814"/>
    </source>
</evidence>
<dbReference type="SUPFAM" id="SSF48452">
    <property type="entry name" value="TPR-like"/>
    <property type="match status" value="1"/>
</dbReference>
<gene>
    <name evidence="1" type="ORF">HNQ39_005715</name>
</gene>
<name>A0A7W9W9I2_ARMRO</name>
<dbReference type="EMBL" id="JACHGW010000009">
    <property type="protein sequence ID" value="MBB6053868.1"/>
    <property type="molecule type" value="Genomic_DNA"/>
</dbReference>
<reference evidence="1 2" key="1">
    <citation type="submission" date="2020-08" db="EMBL/GenBank/DDBJ databases">
        <title>Genomic Encyclopedia of Type Strains, Phase IV (KMG-IV): sequencing the most valuable type-strain genomes for metagenomic binning, comparative biology and taxonomic classification.</title>
        <authorList>
            <person name="Goeker M."/>
        </authorList>
    </citation>
    <scope>NUCLEOTIDE SEQUENCE [LARGE SCALE GENOMIC DNA]</scope>
    <source>
        <strain evidence="1 2">DSM 23562</strain>
    </source>
</reference>
<comment type="caution">
    <text evidence="1">The sequence shown here is derived from an EMBL/GenBank/DDBJ whole genome shotgun (WGS) entry which is preliminary data.</text>
</comment>
<organism evidence="1 2">
    <name type="scientific">Armatimonas rosea</name>
    <dbReference type="NCBI Taxonomy" id="685828"/>
    <lineage>
        <taxon>Bacteria</taxon>
        <taxon>Bacillati</taxon>
        <taxon>Armatimonadota</taxon>
        <taxon>Armatimonadia</taxon>
        <taxon>Armatimonadales</taxon>
        <taxon>Armatimonadaceae</taxon>
        <taxon>Armatimonas</taxon>
    </lineage>
</organism>
<accession>A0A7W9W9I2</accession>
<dbReference type="RefSeq" id="WP_184203956.1">
    <property type="nucleotide sequence ID" value="NZ_JACHGW010000009.1"/>
</dbReference>